<reference evidence="1 2" key="1">
    <citation type="submission" date="2022-12" db="EMBL/GenBank/DDBJ databases">
        <title>Chromosome-level genome assembly of true bugs.</title>
        <authorList>
            <person name="Ma L."/>
            <person name="Li H."/>
        </authorList>
    </citation>
    <scope>NUCLEOTIDE SEQUENCE [LARGE SCALE GENOMIC DNA]</scope>
    <source>
        <strain evidence="1">Lab_2022b</strain>
    </source>
</reference>
<dbReference type="Proteomes" id="UP001461498">
    <property type="component" value="Unassembled WGS sequence"/>
</dbReference>
<gene>
    <name evidence="1" type="ORF">O3M35_005100</name>
</gene>
<keyword evidence="2" id="KW-1185">Reference proteome</keyword>
<dbReference type="EMBL" id="JAPXFL010000002">
    <property type="protein sequence ID" value="KAK9510282.1"/>
    <property type="molecule type" value="Genomic_DNA"/>
</dbReference>
<sequence length="50" mass="5883">MTSLYNYLNIKFVPGHHTLYHNIKSSYVITILPLYKEVNINYIKALIISQ</sequence>
<protein>
    <submittedName>
        <fullName evidence="1">Uncharacterized protein</fullName>
    </submittedName>
</protein>
<name>A0AAW1DMY1_9HEMI</name>
<proteinExistence type="predicted"/>
<evidence type="ECO:0000313" key="1">
    <source>
        <dbReference type="EMBL" id="KAK9510282.1"/>
    </source>
</evidence>
<organism evidence="1 2">
    <name type="scientific">Rhynocoris fuscipes</name>
    <dbReference type="NCBI Taxonomy" id="488301"/>
    <lineage>
        <taxon>Eukaryota</taxon>
        <taxon>Metazoa</taxon>
        <taxon>Ecdysozoa</taxon>
        <taxon>Arthropoda</taxon>
        <taxon>Hexapoda</taxon>
        <taxon>Insecta</taxon>
        <taxon>Pterygota</taxon>
        <taxon>Neoptera</taxon>
        <taxon>Paraneoptera</taxon>
        <taxon>Hemiptera</taxon>
        <taxon>Heteroptera</taxon>
        <taxon>Panheteroptera</taxon>
        <taxon>Cimicomorpha</taxon>
        <taxon>Reduviidae</taxon>
        <taxon>Harpactorinae</taxon>
        <taxon>Harpactorini</taxon>
        <taxon>Rhynocoris</taxon>
    </lineage>
</organism>
<dbReference type="AlphaFoldDB" id="A0AAW1DMY1"/>
<comment type="caution">
    <text evidence="1">The sequence shown here is derived from an EMBL/GenBank/DDBJ whole genome shotgun (WGS) entry which is preliminary data.</text>
</comment>
<accession>A0AAW1DMY1</accession>
<evidence type="ECO:0000313" key="2">
    <source>
        <dbReference type="Proteomes" id="UP001461498"/>
    </source>
</evidence>